<name>N9R058_9GAMM</name>
<sequence length="117" mass="14158">MSRIDADEEYELSEYQKLFNEIENYEYELGPLLSDIMSYMYESNPLYGCSRRLRLGSFAFKGDYHEYILDEIDRFIRDSHYRPQQFTKLLDEAIVDQIFMLDEKLTMLNERLDKLDP</sequence>
<proteinExistence type="predicted"/>
<organism evidence="1 2">
    <name type="scientific">Acinetobacter higginsii</name>
    <dbReference type="NCBI Taxonomy" id="70347"/>
    <lineage>
        <taxon>Bacteria</taxon>
        <taxon>Pseudomonadati</taxon>
        <taxon>Pseudomonadota</taxon>
        <taxon>Gammaproteobacteria</taxon>
        <taxon>Moraxellales</taxon>
        <taxon>Moraxellaceae</taxon>
        <taxon>Acinetobacter</taxon>
    </lineage>
</organism>
<dbReference type="RefSeq" id="WP_005206975.1">
    <property type="nucleotide sequence ID" value="NZ_KB850076.1"/>
</dbReference>
<keyword evidence="2" id="KW-1185">Reference proteome</keyword>
<comment type="caution">
    <text evidence="1">The sequence shown here is derived from an EMBL/GenBank/DDBJ whole genome shotgun (WGS) entry which is preliminary data.</text>
</comment>
<protein>
    <submittedName>
        <fullName evidence="1">Uncharacterized protein</fullName>
    </submittedName>
</protein>
<dbReference type="Proteomes" id="UP000013084">
    <property type="component" value="Unassembled WGS sequence"/>
</dbReference>
<evidence type="ECO:0000313" key="1">
    <source>
        <dbReference type="EMBL" id="ENX51459.1"/>
    </source>
</evidence>
<dbReference type="AlphaFoldDB" id="N9R058"/>
<gene>
    <name evidence="1" type="ORF">F902_04336</name>
</gene>
<accession>N9R058</accession>
<dbReference type="HOGENOM" id="CLU_2079654_0_0_6"/>
<evidence type="ECO:0000313" key="2">
    <source>
        <dbReference type="Proteomes" id="UP000013084"/>
    </source>
</evidence>
<dbReference type="EMBL" id="APRN01000048">
    <property type="protein sequence ID" value="ENX51459.1"/>
    <property type="molecule type" value="Genomic_DNA"/>
</dbReference>
<reference evidence="1 2" key="1">
    <citation type="submission" date="2013-02" db="EMBL/GenBank/DDBJ databases">
        <title>The Genome Sequence of Acinetobacter sp. CIP 70.18.</title>
        <authorList>
            <consortium name="The Broad Institute Genome Sequencing Platform"/>
            <consortium name="The Broad Institute Genome Sequencing Center for Infectious Disease"/>
            <person name="Cerqueira G."/>
            <person name="Feldgarden M."/>
            <person name="Courvalin P."/>
            <person name="Perichon B."/>
            <person name="Grillot-Courvalin C."/>
            <person name="Clermont D."/>
            <person name="Rocha E."/>
            <person name="Yoon E.-J."/>
            <person name="Nemec A."/>
            <person name="Walker B."/>
            <person name="Young S.K."/>
            <person name="Zeng Q."/>
            <person name="Gargeya S."/>
            <person name="Fitzgerald M."/>
            <person name="Haas B."/>
            <person name="Abouelleil A."/>
            <person name="Alvarado L."/>
            <person name="Arachchi H.M."/>
            <person name="Berlin A.M."/>
            <person name="Chapman S.B."/>
            <person name="Dewar J."/>
            <person name="Goldberg J."/>
            <person name="Griggs A."/>
            <person name="Gujja S."/>
            <person name="Hansen M."/>
            <person name="Howarth C."/>
            <person name="Imamovic A."/>
            <person name="Larimer J."/>
            <person name="McCowan C."/>
            <person name="Murphy C."/>
            <person name="Neiman D."/>
            <person name="Pearson M."/>
            <person name="Priest M."/>
            <person name="Roberts A."/>
            <person name="Saif S."/>
            <person name="Shea T."/>
            <person name="Sisk P."/>
            <person name="Sykes S."/>
            <person name="Wortman J."/>
            <person name="Nusbaum C."/>
            <person name="Birren B."/>
        </authorList>
    </citation>
    <scope>NUCLEOTIDE SEQUENCE [LARGE SCALE GENOMIC DNA]</scope>
    <source>
        <strain evidence="1 2">CIP 70.18</strain>
    </source>
</reference>